<name>A0ACC0J177_9ERIC</name>
<proteinExistence type="predicted"/>
<protein>
    <submittedName>
        <fullName evidence="1">Uncharacterized protein</fullName>
    </submittedName>
</protein>
<evidence type="ECO:0000313" key="2">
    <source>
        <dbReference type="Proteomes" id="UP001060215"/>
    </source>
</evidence>
<keyword evidence="2" id="KW-1185">Reference proteome</keyword>
<accession>A0ACC0J177</accession>
<sequence>MKTLDTKREKRKREEDDDDDSGESKEPEPEPKLPPPPVVVCKKPITRNPRSISSTTARNPRLLSSSSSPFSYRNVVLDHDREREKQKWVAVT</sequence>
<reference evidence="1 2" key="1">
    <citation type="journal article" date="2022" name="Plant J.">
        <title>Chromosome-level genome of Camellia lanceoleosa provides a valuable resource for understanding genome evolution and self-incompatibility.</title>
        <authorList>
            <person name="Gong W."/>
            <person name="Xiao S."/>
            <person name="Wang L."/>
            <person name="Liao Z."/>
            <person name="Chang Y."/>
            <person name="Mo W."/>
            <person name="Hu G."/>
            <person name="Li W."/>
            <person name="Zhao G."/>
            <person name="Zhu H."/>
            <person name="Hu X."/>
            <person name="Ji K."/>
            <person name="Xiang X."/>
            <person name="Song Q."/>
            <person name="Yuan D."/>
            <person name="Jin S."/>
            <person name="Zhang L."/>
        </authorList>
    </citation>
    <scope>NUCLEOTIDE SEQUENCE [LARGE SCALE GENOMIC DNA]</scope>
    <source>
        <strain evidence="1">SQ_2022a</strain>
    </source>
</reference>
<evidence type="ECO:0000313" key="1">
    <source>
        <dbReference type="EMBL" id="KAI8031324.1"/>
    </source>
</evidence>
<dbReference type="Proteomes" id="UP001060215">
    <property type="component" value="Chromosome 1"/>
</dbReference>
<comment type="caution">
    <text evidence="1">The sequence shown here is derived from an EMBL/GenBank/DDBJ whole genome shotgun (WGS) entry which is preliminary data.</text>
</comment>
<dbReference type="EMBL" id="CM045758">
    <property type="protein sequence ID" value="KAI8031324.1"/>
    <property type="molecule type" value="Genomic_DNA"/>
</dbReference>
<organism evidence="1 2">
    <name type="scientific">Camellia lanceoleosa</name>
    <dbReference type="NCBI Taxonomy" id="1840588"/>
    <lineage>
        <taxon>Eukaryota</taxon>
        <taxon>Viridiplantae</taxon>
        <taxon>Streptophyta</taxon>
        <taxon>Embryophyta</taxon>
        <taxon>Tracheophyta</taxon>
        <taxon>Spermatophyta</taxon>
        <taxon>Magnoliopsida</taxon>
        <taxon>eudicotyledons</taxon>
        <taxon>Gunneridae</taxon>
        <taxon>Pentapetalae</taxon>
        <taxon>asterids</taxon>
        <taxon>Ericales</taxon>
        <taxon>Theaceae</taxon>
        <taxon>Camellia</taxon>
    </lineage>
</organism>
<gene>
    <name evidence="1" type="ORF">LOK49_LG01G03979</name>
</gene>